<accession>A0A2G5NQU0</accession>
<reference evidence="2 3" key="1">
    <citation type="journal article" date="2018" name="Front. Microbiol.">
        <title>Description and Comparative Genomics of Macrococcus caseolyticus subsp. hominis subsp. nov., Macrococcus goetzii sp. nov., Macrococcus epidermidis sp. nov., and Macrococcus bohemicus sp. nov., Novel Macrococci From Human Clinical Material With Virulence Potential and Suspected Uptake of Foreign DNA by Natural Transformation.</title>
        <authorList>
            <person name="Maslanova I."/>
            <person name="Wertheimer Z."/>
            <person name="Sedlacek I."/>
            <person name="Svec P."/>
            <person name="Indrakova A."/>
            <person name="Kovarovic V."/>
            <person name="Schumann P."/>
            <person name="Sproer C."/>
            <person name="Kralova S."/>
            <person name="Sedo O."/>
            <person name="Kristofova L."/>
            <person name="Vrbovska V."/>
            <person name="Fuzik T."/>
            <person name="Petras P."/>
            <person name="Zdrahal Z."/>
            <person name="Ruzickova V."/>
            <person name="Doskar J."/>
            <person name="Pantucek R."/>
        </authorList>
    </citation>
    <scope>NUCLEOTIDE SEQUENCE [LARGE SCALE GENOMIC DNA]</scope>
    <source>
        <strain evidence="2 3">CCM 4927</strain>
    </source>
</reference>
<comment type="caution">
    <text evidence="2">The sequence shown here is derived from an EMBL/GenBank/DDBJ whole genome shotgun (WGS) entry which is preliminary data.</text>
</comment>
<evidence type="ECO:0000256" key="1">
    <source>
        <dbReference type="SAM" id="Phobius"/>
    </source>
</evidence>
<evidence type="ECO:0000313" key="3">
    <source>
        <dbReference type="Proteomes" id="UP000229523"/>
    </source>
</evidence>
<proteinExistence type="predicted"/>
<keyword evidence="1" id="KW-0812">Transmembrane</keyword>
<name>A0A2G5NQU0_9STAP</name>
<organism evidence="2 3">
    <name type="scientific">Macrococcoides goetzii</name>
    <dbReference type="NCBI Taxonomy" id="1891097"/>
    <lineage>
        <taxon>Bacteria</taxon>
        <taxon>Bacillati</taxon>
        <taxon>Bacillota</taxon>
        <taxon>Bacilli</taxon>
        <taxon>Bacillales</taxon>
        <taxon>Staphylococcaceae</taxon>
        <taxon>Macrococcoides</taxon>
    </lineage>
</organism>
<dbReference type="RefSeq" id="WP_099579641.1">
    <property type="nucleotide sequence ID" value="NZ_MJBI02000001.1"/>
</dbReference>
<dbReference type="EMBL" id="MJBI02000001">
    <property type="protein sequence ID" value="RAI82117.1"/>
    <property type="molecule type" value="Genomic_DNA"/>
</dbReference>
<gene>
    <name evidence="2" type="ORF">BFS35_000075</name>
</gene>
<protein>
    <submittedName>
        <fullName evidence="2">Zf-HC2 domain-containing protein</fullName>
    </submittedName>
</protein>
<evidence type="ECO:0000313" key="2">
    <source>
        <dbReference type="EMBL" id="RAI82117.1"/>
    </source>
</evidence>
<feature type="transmembrane region" description="Helical" evidence="1">
    <location>
        <begin position="76"/>
        <end position="99"/>
    </location>
</feature>
<keyword evidence="1" id="KW-1133">Transmembrane helix</keyword>
<sequence>MNHSLFKDLLPNYIDGLTSDETNELMNDHMNKCEACRALYECLQEDQLSEETDYQHQEAREFDALKKVKKSNKKKVILSILGALLFSTVLFGIYIYLYATQWVTDANNVNVQKEFKADTANLHITAKNKHHFVLPSQEIYIKSKNKRIYLVYEGRKGLNDPASLHKGIDIPITFLNKNTIINSDNEKEKIDEKDVIVLRFKDKEVKYKIMDLYKNAEK</sequence>
<keyword evidence="3" id="KW-1185">Reference proteome</keyword>
<dbReference type="Proteomes" id="UP000229523">
    <property type="component" value="Unassembled WGS sequence"/>
</dbReference>
<keyword evidence="1" id="KW-0472">Membrane</keyword>
<dbReference type="AlphaFoldDB" id="A0A2G5NQU0"/>